<keyword evidence="12" id="KW-1185">Reference proteome</keyword>
<feature type="transmembrane region" description="Helical" evidence="9">
    <location>
        <begin position="12"/>
        <end position="35"/>
    </location>
</feature>
<dbReference type="NCBIfam" id="TIGR02532">
    <property type="entry name" value="IV_pilin_GFxxxE"/>
    <property type="match status" value="1"/>
</dbReference>
<dbReference type="Proteomes" id="UP000078596">
    <property type="component" value="Chromosome"/>
</dbReference>
<dbReference type="Pfam" id="PF02501">
    <property type="entry name" value="T2SSI"/>
    <property type="match status" value="1"/>
</dbReference>
<dbReference type="AlphaFoldDB" id="A0A191ZHR4"/>
<gene>
    <name evidence="11" type="ORF">A9404_08545</name>
</gene>
<evidence type="ECO:0000256" key="1">
    <source>
        <dbReference type="ARBA" id="ARBA00004377"/>
    </source>
</evidence>
<dbReference type="PANTHER" id="PTHR38779">
    <property type="entry name" value="TYPE II SECRETION SYSTEM PROTEIN I-RELATED"/>
    <property type="match status" value="1"/>
</dbReference>
<dbReference type="KEGG" id="haz:A9404_08545"/>
<dbReference type="STRING" id="1860122.A9404_08545"/>
<dbReference type="Pfam" id="PF07963">
    <property type="entry name" value="N_methyl"/>
    <property type="match status" value="1"/>
</dbReference>
<dbReference type="GO" id="GO:0005886">
    <property type="term" value="C:plasma membrane"/>
    <property type="evidence" value="ECO:0007669"/>
    <property type="project" value="UniProtKB-SubCell"/>
</dbReference>
<keyword evidence="5 9" id="KW-0997">Cell inner membrane</keyword>
<accession>A0A191ZHR4</accession>
<dbReference type="GO" id="GO:0015628">
    <property type="term" value="P:protein secretion by the type II secretion system"/>
    <property type="evidence" value="ECO:0007669"/>
    <property type="project" value="UniProtKB-UniRule"/>
</dbReference>
<comment type="similarity">
    <text evidence="2 9">Belongs to the GSP I family.</text>
</comment>
<dbReference type="PANTHER" id="PTHR38779:SF2">
    <property type="entry name" value="TYPE II SECRETION SYSTEM PROTEIN I-RELATED"/>
    <property type="match status" value="1"/>
</dbReference>
<keyword evidence="7 9" id="KW-1133">Transmembrane helix</keyword>
<evidence type="ECO:0000313" key="11">
    <source>
        <dbReference type="EMBL" id="ANJ67424.1"/>
    </source>
</evidence>
<proteinExistence type="inferred from homology"/>
<evidence type="ECO:0000256" key="8">
    <source>
        <dbReference type="ARBA" id="ARBA00023136"/>
    </source>
</evidence>
<comment type="subcellular location">
    <subcellularLocation>
        <location evidence="1 9">Cell inner membrane</location>
        <topology evidence="1 9">Single-pass membrane protein</topology>
    </subcellularLocation>
</comment>
<dbReference type="GO" id="GO:0015627">
    <property type="term" value="C:type II protein secretion system complex"/>
    <property type="evidence" value="ECO:0007669"/>
    <property type="project" value="UniProtKB-UniRule"/>
</dbReference>
<dbReference type="InterPro" id="IPR012902">
    <property type="entry name" value="N_methyl_site"/>
</dbReference>
<keyword evidence="8 9" id="KW-0472">Membrane</keyword>
<evidence type="ECO:0000256" key="6">
    <source>
        <dbReference type="ARBA" id="ARBA00022692"/>
    </source>
</evidence>
<evidence type="ECO:0000256" key="4">
    <source>
        <dbReference type="ARBA" id="ARBA00022481"/>
    </source>
</evidence>
<feature type="domain" description="Type II secretion system protein GspI C-terminal" evidence="10">
    <location>
        <begin position="46"/>
        <end position="116"/>
    </location>
</feature>
<evidence type="ECO:0000256" key="3">
    <source>
        <dbReference type="ARBA" id="ARBA00022475"/>
    </source>
</evidence>
<dbReference type="InterPro" id="IPR045584">
    <property type="entry name" value="Pilin-like"/>
</dbReference>
<evidence type="ECO:0000259" key="10">
    <source>
        <dbReference type="Pfam" id="PF02501"/>
    </source>
</evidence>
<evidence type="ECO:0000256" key="5">
    <source>
        <dbReference type="ARBA" id="ARBA00022519"/>
    </source>
</evidence>
<dbReference type="OrthoDB" id="6121517at2"/>
<dbReference type="InterPro" id="IPR003413">
    <property type="entry name" value="T2SS_GspI_C"/>
</dbReference>
<dbReference type="PROSITE" id="PS00409">
    <property type="entry name" value="PROKAR_NTER_METHYL"/>
    <property type="match status" value="1"/>
</dbReference>
<comment type="function">
    <text evidence="9">Component of the type II secretion system required for the energy-dependent secretion of extracellular factors such as proteases and toxins from the periplasm.</text>
</comment>
<evidence type="ECO:0000256" key="7">
    <source>
        <dbReference type="ARBA" id="ARBA00022989"/>
    </source>
</evidence>
<evidence type="ECO:0000313" key="12">
    <source>
        <dbReference type="Proteomes" id="UP000078596"/>
    </source>
</evidence>
<dbReference type="SUPFAM" id="SSF54523">
    <property type="entry name" value="Pili subunits"/>
    <property type="match status" value="1"/>
</dbReference>
<keyword evidence="3" id="KW-1003">Cell membrane</keyword>
<organism evidence="11 12">
    <name type="scientific">Halothiobacillus diazotrophicus</name>
    <dbReference type="NCBI Taxonomy" id="1860122"/>
    <lineage>
        <taxon>Bacteria</taxon>
        <taxon>Pseudomonadati</taxon>
        <taxon>Pseudomonadota</taxon>
        <taxon>Gammaproteobacteria</taxon>
        <taxon>Chromatiales</taxon>
        <taxon>Halothiobacillaceae</taxon>
        <taxon>Halothiobacillus</taxon>
    </lineage>
</organism>
<dbReference type="NCBIfam" id="TIGR01707">
    <property type="entry name" value="gspI"/>
    <property type="match status" value="1"/>
</dbReference>
<protein>
    <recommendedName>
        <fullName evidence="9">Type II secretion system protein I</fullName>
        <shortName evidence="9">T2SS minor pseudopilin I</shortName>
    </recommendedName>
</protein>
<reference evidence="11 12" key="1">
    <citation type="submission" date="2016-06" db="EMBL/GenBank/DDBJ databases">
        <title>Insight into the functional genes involving in sulfur oxidation in Pearl River water.</title>
        <authorList>
            <person name="Luo J."/>
            <person name="Tan X."/>
            <person name="Lin W."/>
        </authorList>
    </citation>
    <scope>NUCLEOTIDE SEQUENCE [LARGE SCALE GENOMIC DNA]</scope>
    <source>
        <strain evidence="11 12">LS2</strain>
    </source>
</reference>
<dbReference type="InterPro" id="IPR010052">
    <property type="entry name" value="T2SS_protein-GspI"/>
</dbReference>
<dbReference type="Gene3D" id="3.30.1300.30">
    <property type="entry name" value="GSPII I/J protein-like"/>
    <property type="match status" value="1"/>
</dbReference>
<evidence type="ECO:0000256" key="9">
    <source>
        <dbReference type="RuleBase" id="RU368030"/>
    </source>
</evidence>
<keyword evidence="4 9" id="KW-0488">Methylation</keyword>
<sequence length="139" mass="14286">MKRSTGVSAAGGFTLLEVLVALVILAIAMGAVIRVSGQSADILQRLRADTAANVIAEDLCARLHLAAAMPPLGTQSSEIRVSGRTWQVTQTVSKGLIPGVFRVEYRVIAPPSSEGQSSMVTYLYAGGTTSSDVAPAGGG</sequence>
<dbReference type="RefSeq" id="WP_066100256.1">
    <property type="nucleotide sequence ID" value="NZ_CP016027.1"/>
</dbReference>
<comment type="subunit">
    <text evidence="9">Type II secretion is composed of four main components: the outer membrane complex, the inner membrane complex, the cytoplasmic secretion ATPase and the periplasm-spanning pseudopilus.</text>
</comment>
<evidence type="ECO:0000256" key="2">
    <source>
        <dbReference type="ARBA" id="ARBA00008358"/>
    </source>
</evidence>
<dbReference type="EMBL" id="CP016027">
    <property type="protein sequence ID" value="ANJ67424.1"/>
    <property type="molecule type" value="Genomic_DNA"/>
</dbReference>
<keyword evidence="6 9" id="KW-0812">Transmembrane</keyword>
<name>A0A191ZHR4_9GAMM</name>
<comment type="PTM">
    <text evidence="9">Cleaved by prepilin peptidase.</text>
</comment>